<dbReference type="PANTHER" id="PTHR34849">
    <property type="entry name" value="SSL5025 PROTEIN"/>
    <property type="match status" value="1"/>
</dbReference>
<evidence type="ECO:0000313" key="1">
    <source>
        <dbReference type="EMBL" id="NMH17527.1"/>
    </source>
</evidence>
<keyword evidence="2" id="KW-1185">Reference proteome</keyword>
<dbReference type="Gene3D" id="1.10.10.10">
    <property type="entry name" value="Winged helix-like DNA-binding domain superfamily/Winged helix DNA-binding domain"/>
    <property type="match status" value="1"/>
</dbReference>
<dbReference type="EMBL" id="JAAAUB010000025">
    <property type="protein sequence ID" value="NMH17527.1"/>
    <property type="molecule type" value="Genomic_DNA"/>
</dbReference>
<sequence>MMKFSRITVNPHQMGGVPCIRGLRIPVATLITLMAEGMSEQEILANYPDLEPEDLREALSYAAYAVQERELTLLVPA</sequence>
<dbReference type="InterPro" id="IPR007367">
    <property type="entry name" value="DUF433"/>
</dbReference>
<dbReference type="Proteomes" id="UP000669605">
    <property type="component" value="Unassembled WGS sequence"/>
</dbReference>
<comment type="caution">
    <text evidence="1">The sequence shown here is derived from an EMBL/GenBank/DDBJ whole genome shotgun (WGS) entry which is preliminary data.</text>
</comment>
<evidence type="ECO:0000313" key="2">
    <source>
        <dbReference type="Proteomes" id="UP000669605"/>
    </source>
</evidence>
<dbReference type="SUPFAM" id="SSF46689">
    <property type="entry name" value="Homeodomain-like"/>
    <property type="match status" value="1"/>
</dbReference>
<dbReference type="PANTHER" id="PTHR34849:SF3">
    <property type="entry name" value="SSR2962 PROTEIN"/>
    <property type="match status" value="1"/>
</dbReference>
<name>A0ABX1QNG6_9PROT</name>
<protein>
    <submittedName>
        <fullName evidence="1">DUF433 domain-containing protein</fullName>
    </submittedName>
</protein>
<accession>A0ABX1QNG6</accession>
<proteinExistence type="predicted"/>
<dbReference type="Pfam" id="PF04255">
    <property type="entry name" value="DUF433"/>
    <property type="match status" value="1"/>
</dbReference>
<reference evidence="1 2" key="1">
    <citation type="journal article" date="2020" name="Curr. Microbiol.">
        <title>Tepidiphilus baoligensis sp. nov., a Novel Bacterium of the Family Hydrogenophilaceae Isolated from an Oil Reservoir.</title>
        <authorList>
            <person name="Zhang X."/>
            <person name="Wang G."/>
            <person name="Ma X."/>
            <person name="Yu J."/>
            <person name="You J."/>
            <person name="Xue Y."/>
            <person name="Ma Y."/>
        </authorList>
    </citation>
    <scope>NUCLEOTIDE SEQUENCE [LARGE SCALE GENOMIC DNA]</scope>
    <source>
        <strain evidence="1 2">B18-69</strain>
    </source>
</reference>
<gene>
    <name evidence="1" type="ORF">GV368_10615</name>
</gene>
<organism evidence="1 2">
    <name type="scientific">Tepidiphilus baoligensis</name>
    <dbReference type="NCBI Taxonomy" id="2698687"/>
    <lineage>
        <taxon>Bacteria</taxon>
        <taxon>Pseudomonadati</taxon>
        <taxon>Pseudomonadota</taxon>
        <taxon>Hydrogenophilia</taxon>
        <taxon>Hydrogenophilales</taxon>
        <taxon>Hydrogenophilaceae</taxon>
        <taxon>Tepidiphilus</taxon>
    </lineage>
</organism>
<dbReference type="InterPro" id="IPR009057">
    <property type="entry name" value="Homeodomain-like_sf"/>
</dbReference>
<dbReference type="InterPro" id="IPR036388">
    <property type="entry name" value="WH-like_DNA-bd_sf"/>
</dbReference>